<evidence type="ECO:0000256" key="3">
    <source>
        <dbReference type="ARBA" id="ARBA00022490"/>
    </source>
</evidence>
<feature type="region of interest" description="Disordered" evidence="8">
    <location>
        <begin position="2315"/>
        <end position="2346"/>
    </location>
</feature>
<evidence type="ECO:0000256" key="5">
    <source>
        <dbReference type="ARBA" id="ARBA00023034"/>
    </source>
</evidence>
<feature type="compositionally biased region" description="Polar residues" evidence="8">
    <location>
        <begin position="1311"/>
        <end position="1326"/>
    </location>
</feature>
<protein>
    <recommendedName>
        <fullName evidence="13">Centrosomin N-terminal motif 1 domain-containing protein</fullName>
    </recommendedName>
</protein>
<keyword evidence="5" id="KW-0333">Golgi apparatus</keyword>
<feature type="region of interest" description="Disordered" evidence="8">
    <location>
        <begin position="1250"/>
        <end position="1335"/>
    </location>
</feature>
<dbReference type="InterPro" id="IPR052593">
    <property type="entry name" value="MT-associated_AKAP9-binding"/>
</dbReference>
<feature type="coiled-coil region" evidence="7">
    <location>
        <begin position="563"/>
        <end position="650"/>
    </location>
</feature>
<dbReference type="Proteomes" id="UP001347796">
    <property type="component" value="Unassembled WGS sequence"/>
</dbReference>
<feature type="compositionally biased region" description="Polar residues" evidence="8">
    <location>
        <begin position="1870"/>
        <end position="1881"/>
    </location>
</feature>
<feature type="coiled-coil region" evidence="7">
    <location>
        <begin position="1649"/>
        <end position="1676"/>
    </location>
</feature>
<feature type="compositionally biased region" description="Polar residues" evidence="8">
    <location>
        <begin position="1250"/>
        <end position="1274"/>
    </location>
</feature>
<feature type="coiled-coil region" evidence="7">
    <location>
        <begin position="701"/>
        <end position="842"/>
    </location>
</feature>
<keyword evidence="7" id="KW-0175">Coiled coil</keyword>
<dbReference type="PANTHER" id="PTHR46501:SF10">
    <property type="entry name" value="CENTROSOMIN"/>
    <property type="match status" value="1"/>
</dbReference>
<feature type="region of interest" description="Disordered" evidence="8">
    <location>
        <begin position="1865"/>
        <end position="1884"/>
    </location>
</feature>
<feature type="domain" description="CDK5 regulatory subunit-associated protein 2/Myomegalin coiled coil" evidence="10">
    <location>
        <begin position="949"/>
        <end position="1056"/>
    </location>
</feature>
<gene>
    <name evidence="11" type="ORF">SNE40_013639</name>
</gene>
<feature type="compositionally biased region" description="Low complexity" evidence="8">
    <location>
        <begin position="2661"/>
        <end position="2683"/>
    </location>
</feature>
<keyword evidence="4" id="KW-0597">Phosphoprotein</keyword>
<feature type="region of interest" description="Disordered" evidence="8">
    <location>
        <begin position="2985"/>
        <end position="3007"/>
    </location>
</feature>
<feature type="coiled-coil region" evidence="7">
    <location>
        <begin position="1747"/>
        <end position="1774"/>
    </location>
</feature>
<sequence>MDSTVGYDPTLPLDMDGSCNPDLLPEVTFTTCKNHLEINDGTVPLIEKQNSGRMSPVRAITMKEYDQIISELRKENFNLKLRIYFLEERMQQKYGDGDDIFKTNIELRVEVETLRKELTDKQDLLKKAGLAMENLTANHQMELMQVKGQIEAELKQQNTDLADKYNKSLLDSSVYQKDLQEAEEKIISLESMLDKVKVELDEIKTEKIQDGERMNEALKTIQDKDSAIVNLEDLVKKYEEDGVREKEKYDLKERQMKEELEKMKKHVERKERDIQNISSIMDTKTTSFNSESFLAPTHLQDAMEDQKENVKRLQGKLRESEKKLNEKIDVISRLQDQLYDLENENKALHNKINQSEEEKKLHEDNTFKRDKTIQGFVSAMKKKEKEITALREKLNQSEDQIEKLTEDLHKTNLANNKITDSMKEENVVKGEKIEFLENQMKNTSDEMEKLLKSLGKKDGELVGFKEMLGKAEEALKKSEEALEGLQEQLNQEKLDGQKRADKLAQHYQVLLEDVEGQVNSKEKLLHQLTQRLQDKDKQLHDYFNLLDKDQFQIEEGKNPVDLLKKLQRKLKEKETLVENLEEEKQNIVDEKESEIRNLKQSIREKDRDLNQANQMLVRAEDNVENLERAVEEKEENMKQLSKCLQAAQKSFEIFDRRLSDPLGMSYQPLDDDLWRIGQSFPEPEEAMDNHMRAIDQKTDMINRLKSSVEAKEAALEESIEKSPALSTDQVKKLKKQLKDKETIIQELLNEKHQLSEENETMSRDFFNRSQIKDHDIKSLLEKHMKEKSKLDKDIQDLQSDLNKRDLEIQRLENNRVWTEDQIEKLRDSMKEKDKTIEALFESGKEKDKLLQQSQTRSPSQSSSAVDLAHVQALQDEIAFLLNHLTNKDALINQLRGKTEQSPWQQQEIDRLSDELMKKNQMLKSTNSNKDELAKQLEELRKRVTELETQSQKVSQYEREIVHLKEVLQAKEDNSKHPRSDDNTKDLIREQLAEIKSLGDILRKERDIYITLDNQHYNNSSDGALGVELERIESLRRSLEEGVEKNNTLRIILEQQTHAIKPYIVTDEKLNKSVNTSQFDENHLHDLPRTSAVDINTSPIKFSRAQIATQTDITATTEAGLNKSVRKSVEFDASVSKFVERDSDFSLNLLPKCHLDSVDNVSIIDHETKLIDFTDAPSELLNLQNHCFSRISGFRGDTRAAGCDNYYSTDGSLGVSNESANLNPQETVLSSNKIHKPLHSPPELLRHLVQSSQSSDGNLHSSSLITSPKLLQNTDNSRDIHSLPSYANRTSSEGHRYSSYQPSSHLQRDNSHSSVQTAHAQSITNIESTKDKTDSQISAIKSHLPFKSFNDHHGDNVEADDVDVDRLSVDQSVLLSEDISNMSAPSLRKLVSKLQNDLMDSLQENHNLQGQVHNSFGSRQIPGKNETDPTTADLRVLQQKLDNLQLTLAKTQHENETLHQHLQSPNKNNDNQIAELKQKLREVENRNNLLKKQIELNSQTSSSPTGFNPELILEMATEIEKLKKAAAEKNNHASDSESSENGGSGCLAKDGTASPDRTNNGRRSLNLDKDPVKYPDTVGTELQGNGDQLCLNSTGTLSAADSLASKPAASATSHIPRLRRAADSNPKPKSAPVVACLTGENRPALLESLLQAARTQIAQLEEKLAATENTVRFQSSKMKYYRNLASDAGLIPKLSSRSQSETNLFVASTTKPPTNLMAPTGSYENLSNFNENGTSSISSEEYGKTENVTALKTQIDELINKLQRQTLEINRLRNKSFDRTCRSISPPNVSPRIKELKNQLRENVQSPVSSKSFIQNIQRSASEESQTIPEQDYIQNLKIRFPDNEHVRNSVDKNYKRSPSLERSYLGLGRNYSSKSRSQSDLNDIDNPQAFQKLLDRNQQLESELMEVKHDSSILAARLVELGQMNPAGPKQVENLNQKVRDLENEKETLAENLRKSSEKVEDLESKVKSYRNDKQMLEGNVRKLEQKLKWMEHEQTSVGADRELWEVQQQLYDSQNTCLQLRNQLEEISCFMSELINHDRGQSEDSSSVGVGVANIDRLKQHIQISREVINASMSDISRIEEKSRLDASDHVVTGNKYQSAVDEINKLQSQLNLQEKRSREKLAEKEAELKRLREELSSAFQHGIPEGCDSEAPSPQRSVGSADGQPETHDSGSKSRKSLTSTDGNKVRSTVQQGDDDFSVEQIRRRIASGRTDTRSTSSMTDVTDVLSERENLSQTSRLNLQRMFHSMPPNGPENTSFPGDTPNHPNVSYRDPNLSALYLSKMNESDFLLSDSHFCNQSNGSMFGGRLGDGLDRVDSSETRSKSSDTLSQVSSYKERSRTPSGSTEIQIMKARLIVAEDKNKTLQEELKVYENLVKNTGTQSSPNIRSGRGQGDNLHDHLMEIRALRLRLEKSLDESERLRLQLEERLRESQTANNDQLNYEKRVQELTNLVSNLRNQLEGREKHVSEKLTIIDEQEKIIHNTKILLEKQSNRINESDKRCQEMEKNKHKMEEKCKKVEESCRKLEENRQHMEINFRKHQERKERQELQLRKAGKEIRKLQQEILLWKEKAEEKTELNKTLKLELSMYEKLQANKENSSQSNLDITDLLTEIQHLRIQLEKCIDTNNRLRQTVEDLLHQQMKQSTSPRLDAGTTSPRLDASLTSHSSSVASEAADGRPSPRSSPRKSDSRDTFEKETYIHRKIREEKYEYDVNGVKTTGDYNRYTSEDRYTSDKIRSDTLPDTIYKIGSTNQSTRNYSGEDKSRYSTSIPHRCPNPNISIHSLPPDLDKYFDKESSVKYWVDTSAYKEVPRVDVDSDIRRLFAIGKLDDFEKVRKENEEVLSVLHGLQARVDDRIHCMKKSSEQLYKSVEYSTLKEISLAIENLKICMNAEKNVIERFWVSQLPPVNELGEFYDAKLAEDNRTLHKEITRLKSEHDIMRHSARAAEQRLHLTIQQQQGMESAICQQLDRTNKILKQASANASFRATKRNEGQNQRGALNLADLTKR</sequence>
<keyword evidence="12" id="KW-1185">Reference proteome</keyword>
<dbReference type="Pfam" id="PF07989">
    <property type="entry name" value="Cnn_1N"/>
    <property type="match status" value="1"/>
</dbReference>
<feature type="compositionally biased region" description="Basic and acidic residues" evidence="8">
    <location>
        <begin position="2315"/>
        <end position="2325"/>
    </location>
</feature>
<evidence type="ECO:0000313" key="11">
    <source>
        <dbReference type="EMBL" id="KAK6175113.1"/>
    </source>
</evidence>
<dbReference type="PANTHER" id="PTHR46501">
    <property type="entry name" value="MYOMEGALIN"/>
    <property type="match status" value="1"/>
</dbReference>
<evidence type="ECO:0000256" key="2">
    <source>
        <dbReference type="ARBA" id="ARBA00004555"/>
    </source>
</evidence>
<feature type="coiled-coil region" evidence="7">
    <location>
        <begin position="2098"/>
        <end position="2143"/>
    </location>
</feature>
<reference evidence="11 12" key="1">
    <citation type="submission" date="2024-01" db="EMBL/GenBank/DDBJ databases">
        <title>The genome of the rayed Mediterranean limpet Patella caerulea (Linnaeus, 1758).</title>
        <authorList>
            <person name="Anh-Thu Weber A."/>
            <person name="Halstead-Nussloch G."/>
        </authorList>
    </citation>
    <scope>NUCLEOTIDE SEQUENCE [LARGE SCALE GENOMIC DNA]</scope>
    <source>
        <strain evidence="11">AATW-2023a</strain>
        <tissue evidence="11">Whole specimen</tissue>
    </source>
</reference>
<feature type="compositionally biased region" description="Polar residues" evidence="8">
    <location>
        <begin position="2179"/>
        <end position="2194"/>
    </location>
</feature>
<feature type="compositionally biased region" description="Polar residues" evidence="8">
    <location>
        <begin position="2642"/>
        <end position="2657"/>
    </location>
</feature>
<proteinExistence type="predicted"/>
<evidence type="ECO:0000259" key="9">
    <source>
        <dbReference type="Pfam" id="PF07989"/>
    </source>
</evidence>
<comment type="caution">
    <text evidence="11">The sequence shown here is derived from an EMBL/GenBank/DDBJ whole genome shotgun (WGS) entry which is preliminary data.</text>
</comment>
<evidence type="ECO:0000256" key="7">
    <source>
        <dbReference type="SAM" id="Coils"/>
    </source>
</evidence>
<feature type="compositionally biased region" description="Basic and acidic residues" evidence="8">
    <location>
        <begin position="2686"/>
        <end position="2699"/>
    </location>
</feature>
<dbReference type="Pfam" id="PF23246">
    <property type="entry name" value="CC_CDK5RAP2"/>
    <property type="match status" value="1"/>
</dbReference>
<dbReference type="GO" id="GO:0060090">
    <property type="term" value="F:molecular adaptor activity"/>
    <property type="evidence" value="ECO:0007669"/>
    <property type="project" value="TreeGrafter"/>
</dbReference>
<dbReference type="InterPro" id="IPR012943">
    <property type="entry name" value="Cnn_1N"/>
</dbReference>
<feature type="compositionally biased region" description="Basic and acidic residues" evidence="8">
    <location>
        <begin position="1523"/>
        <end position="1534"/>
    </location>
</feature>
<feature type="coiled-coil region" evidence="7">
    <location>
        <begin position="2613"/>
        <end position="2640"/>
    </location>
</feature>
<keyword evidence="6" id="KW-0206">Cytoskeleton</keyword>
<organism evidence="11 12">
    <name type="scientific">Patella caerulea</name>
    <name type="common">Rayed Mediterranean limpet</name>
    <dbReference type="NCBI Taxonomy" id="87958"/>
    <lineage>
        <taxon>Eukaryota</taxon>
        <taxon>Metazoa</taxon>
        <taxon>Spiralia</taxon>
        <taxon>Lophotrochozoa</taxon>
        <taxon>Mollusca</taxon>
        <taxon>Gastropoda</taxon>
        <taxon>Patellogastropoda</taxon>
        <taxon>Patelloidea</taxon>
        <taxon>Patellidae</taxon>
        <taxon>Patella</taxon>
    </lineage>
</organism>
<evidence type="ECO:0000256" key="4">
    <source>
        <dbReference type="ARBA" id="ARBA00022553"/>
    </source>
</evidence>
<name>A0AAN8JGC2_PATCE</name>
<evidence type="ECO:0000256" key="1">
    <source>
        <dbReference type="ARBA" id="ARBA00004245"/>
    </source>
</evidence>
<feature type="coiled-coil region" evidence="7">
    <location>
        <begin position="2348"/>
        <end position="2578"/>
    </location>
</feature>
<dbReference type="EMBL" id="JAZGQO010000010">
    <property type="protein sequence ID" value="KAK6175113.1"/>
    <property type="molecule type" value="Genomic_DNA"/>
</dbReference>
<evidence type="ECO:0000256" key="6">
    <source>
        <dbReference type="ARBA" id="ARBA00023212"/>
    </source>
</evidence>
<feature type="domain" description="Centrosomin N-terminal motif 1" evidence="9">
    <location>
        <begin position="61"/>
        <end position="129"/>
    </location>
</feature>
<dbReference type="GO" id="GO:0007098">
    <property type="term" value="P:centrosome cycle"/>
    <property type="evidence" value="ECO:0007669"/>
    <property type="project" value="TreeGrafter"/>
</dbReference>
<evidence type="ECO:0000313" key="12">
    <source>
        <dbReference type="Proteomes" id="UP001347796"/>
    </source>
</evidence>
<feature type="region of interest" description="Disordered" evidence="8">
    <location>
        <begin position="2144"/>
        <end position="2202"/>
    </location>
</feature>
<dbReference type="GO" id="GO:0090063">
    <property type="term" value="P:positive regulation of microtubule nucleation"/>
    <property type="evidence" value="ECO:0007669"/>
    <property type="project" value="TreeGrafter"/>
</dbReference>
<feature type="coiled-coil region" evidence="7">
    <location>
        <begin position="172"/>
        <end position="538"/>
    </location>
</feature>
<evidence type="ECO:0008006" key="13">
    <source>
        <dbReference type="Google" id="ProtNLM"/>
    </source>
</evidence>
<feature type="coiled-coil region" evidence="7">
    <location>
        <begin position="1890"/>
        <end position="1994"/>
    </location>
</feature>
<keyword evidence="3" id="KW-0963">Cytoplasm</keyword>
<comment type="subcellular location">
    <subcellularLocation>
        <location evidence="1">Cytoplasm</location>
        <location evidence="1">Cytoskeleton</location>
    </subcellularLocation>
    <subcellularLocation>
        <location evidence="2">Golgi apparatus</location>
    </subcellularLocation>
</comment>
<evidence type="ECO:0000256" key="8">
    <source>
        <dbReference type="SAM" id="MobiDB-lite"/>
    </source>
</evidence>
<feature type="region of interest" description="Disordered" evidence="8">
    <location>
        <begin position="2642"/>
        <end position="2699"/>
    </location>
</feature>
<accession>A0AAN8JGC2</accession>
<evidence type="ECO:0000259" key="10">
    <source>
        <dbReference type="Pfam" id="PF23246"/>
    </source>
</evidence>
<dbReference type="GO" id="GO:1903358">
    <property type="term" value="P:regulation of Golgi organization"/>
    <property type="evidence" value="ECO:0007669"/>
    <property type="project" value="TreeGrafter"/>
</dbReference>
<dbReference type="GO" id="GO:0005813">
    <property type="term" value="C:centrosome"/>
    <property type="evidence" value="ECO:0007669"/>
    <property type="project" value="TreeGrafter"/>
</dbReference>
<dbReference type="InterPro" id="IPR056273">
    <property type="entry name" value="CDK5RAP2_MYOME_CC"/>
</dbReference>
<feature type="coiled-coil region" evidence="7">
    <location>
        <begin position="62"/>
        <end position="124"/>
    </location>
</feature>
<dbReference type="GO" id="GO:0005794">
    <property type="term" value="C:Golgi apparatus"/>
    <property type="evidence" value="ECO:0007669"/>
    <property type="project" value="UniProtKB-SubCell"/>
</dbReference>
<feature type="coiled-coil region" evidence="7">
    <location>
        <begin position="908"/>
        <end position="973"/>
    </location>
</feature>
<feature type="region of interest" description="Disordered" evidence="8">
    <location>
        <begin position="1523"/>
        <end position="1584"/>
    </location>
</feature>